<dbReference type="Proteomes" id="UP001140502">
    <property type="component" value="Unassembled WGS sequence"/>
</dbReference>
<organism evidence="2 3">
    <name type="scientific">Fusarium piperis</name>
    <dbReference type="NCBI Taxonomy" id="1435070"/>
    <lineage>
        <taxon>Eukaryota</taxon>
        <taxon>Fungi</taxon>
        <taxon>Dikarya</taxon>
        <taxon>Ascomycota</taxon>
        <taxon>Pezizomycotina</taxon>
        <taxon>Sordariomycetes</taxon>
        <taxon>Hypocreomycetidae</taxon>
        <taxon>Hypocreales</taxon>
        <taxon>Nectriaceae</taxon>
        <taxon>Fusarium</taxon>
        <taxon>Fusarium solani species complex</taxon>
    </lineage>
</organism>
<feature type="region of interest" description="Disordered" evidence="1">
    <location>
        <begin position="23"/>
        <end position="43"/>
    </location>
</feature>
<comment type="caution">
    <text evidence="2">The sequence shown here is derived from an EMBL/GenBank/DDBJ whole genome shotgun (WGS) entry which is preliminary data.</text>
</comment>
<name>A0A9W8WEQ5_9HYPO</name>
<sequence length="75" mass="8556">MPADVPSYRMDVLAWEAFAEEEKTATRRHLPLPDKPGGTGDEVEKYREVIRELKPSHSRESESASQIKFLVLTEV</sequence>
<proteinExistence type="predicted"/>
<dbReference type="AlphaFoldDB" id="A0A9W8WEQ5"/>
<evidence type="ECO:0000313" key="2">
    <source>
        <dbReference type="EMBL" id="KAJ4322302.1"/>
    </source>
</evidence>
<keyword evidence="3" id="KW-1185">Reference proteome</keyword>
<protein>
    <submittedName>
        <fullName evidence="2">Uncharacterized protein</fullName>
    </submittedName>
</protein>
<reference evidence="2" key="1">
    <citation type="submission" date="2022-10" db="EMBL/GenBank/DDBJ databases">
        <title>Tapping the CABI collections for fungal endophytes: first genome assemblies for Collariella, Neodidymelliopsis, Ascochyta clinopodiicola, Didymella pomorum, Didymosphaeria variabile, Neocosmospora piperis and Neocucurbitaria cava.</title>
        <authorList>
            <person name="Hill R."/>
        </authorList>
    </citation>
    <scope>NUCLEOTIDE SEQUENCE</scope>
    <source>
        <strain evidence="2">IMI 366586</strain>
    </source>
</reference>
<accession>A0A9W8WEQ5</accession>
<evidence type="ECO:0000313" key="3">
    <source>
        <dbReference type="Proteomes" id="UP001140502"/>
    </source>
</evidence>
<dbReference type="EMBL" id="JAPEUR010000084">
    <property type="protein sequence ID" value="KAJ4322302.1"/>
    <property type="molecule type" value="Genomic_DNA"/>
</dbReference>
<evidence type="ECO:0000256" key="1">
    <source>
        <dbReference type="SAM" id="MobiDB-lite"/>
    </source>
</evidence>
<gene>
    <name evidence="2" type="ORF">N0V84_004894</name>
</gene>